<dbReference type="Proteomes" id="UP001630127">
    <property type="component" value="Unassembled WGS sequence"/>
</dbReference>
<reference evidence="2 3" key="1">
    <citation type="submission" date="2024-11" db="EMBL/GenBank/DDBJ databases">
        <title>A near-complete genome assembly of Cinchona calisaya.</title>
        <authorList>
            <person name="Lian D.C."/>
            <person name="Zhao X.W."/>
            <person name="Wei L."/>
        </authorList>
    </citation>
    <scope>NUCLEOTIDE SEQUENCE [LARGE SCALE GENOMIC DNA]</scope>
    <source>
        <tissue evidence="2">Nenye</tissue>
    </source>
</reference>
<gene>
    <name evidence="2" type="ORF">ACH5RR_029643</name>
</gene>
<feature type="region of interest" description="Disordered" evidence="1">
    <location>
        <begin position="84"/>
        <end position="115"/>
    </location>
</feature>
<evidence type="ECO:0000313" key="2">
    <source>
        <dbReference type="EMBL" id="KAL3510242.1"/>
    </source>
</evidence>
<evidence type="ECO:0000313" key="3">
    <source>
        <dbReference type="Proteomes" id="UP001630127"/>
    </source>
</evidence>
<dbReference type="EMBL" id="JBJUIK010000012">
    <property type="protein sequence ID" value="KAL3510242.1"/>
    <property type="molecule type" value="Genomic_DNA"/>
</dbReference>
<comment type="caution">
    <text evidence="2">The sequence shown here is derived from an EMBL/GenBank/DDBJ whole genome shotgun (WGS) entry which is preliminary data.</text>
</comment>
<proteinExistence type="predicted"/>
<sequence>MKISDSYQNHQLQERIKVERSYLNKLKKIGGEKNPNLEVDHSSPNLELKTLTLLEKNPSKNGVLVVKEKKDLWGLEKLKRRRRSRRRIEAEDGGGCDAVDGGLRNYNEEDWGGDG</sequence>
<accession>A0ABD2YWN1</accession>
<protein>
    <submittedName>
        <fullName evidence="2">Uncharacterized protein</fullName>
    </submittedName>
</protein>
<name>A0ABD2YWN1_9GENT</name>
<evidence type="ECO:0000256" key="1">
    <source>
        <dbReference type="SAM" id="MobiDB-lite"/>
    </source>
</evidence>
<keyword evidence="3" id="KW-1185">Reference proteome</keyword>
<organism evidence="2 3">
    <name type="scientific">Cinchona calisaya</name>
    <dbReference type="NCBI Taxonomy" id="153742"/>
    <lineage>
        <taxon>Eukaryota</taxon>
        <taxon>Viridiplantae</taxon>
        <taxon>Streptophyta</taxon>
        <taxon>Embryophyta</taxon>
        <taxon>Tracheophyta</taxon>
        <taxon>Spermatophyta</taxon>
        <taxon>Magnoliopsida</taxon>
        <taxon>eudicotyledons</taxon>
        <taxon>Gunneridae</taxon>
        <taxon>Pentapetalae</taxon>
        <taxon>asterids</taxon>
        <taxon>lamiids</taxon>
        <taxon>Gentianales</taxon>
        <taxon>Rubiaceae</taxon>
        <taxon>Cinchonoideae</taxon>
        <taxon>Cinchoneae</taxon>
        <taxon>Cinchona</taxon>
    </lineage>
</organism>
<dbReference type="AlphaFoldDB" id="A0ABD2YWN1"/>